<dbReference type="InterPro" id="IPR051139">
    <property type="entry name" value="Mediator_complx_sub13"/>
</dbReference>
<dbReference type="GO" id="GO:0016592">
    <property type="term" value="C:mediator complex"/>
    <property type="evidence" value="ECO:0007669"/>
    <property type="project" value="InterPro"/>
</dbReference>
<accession>A0A6F9DLD3</accession>
<dbReference type="InterPro" id="IPR041285">
    <property type="entry name" value="MID_MedPIWI"/>
</dbReference>
<dbReference type="GO" id="GO:0003713">
    <property type="term" value="F:transcription coactivator activity"/>
    <property type="evidence" value="ECO:0007669"/>
    <property type="project" value="TreeGrafter"/>
</dbReference>
<name>A0A6F9DLD3_9ASCI</name>
<protein>
    <recommendedName>
        <fullName evidence="3 9">Mediator of RNA polymerase II transcription subunit 13</fullName>
    </recommendedName>
</protein>
<feature type="compositionally biased region" description="Basic residues" evidence="10">
    <location>
        <begin position="374"/>
        <end position="384"/>
    </location>
</feature>
<evidence type="ECO:0000256" key="5">
    <source>
        <dbReference type="ARBA" id="ARBA00023015"/>
    </source>
</evidence>
<organism evidence="13">
    <name type="scientific">Phallusia mammillata</name>
    <dbReference type="NCBI Taxonomy" id="59560"/>
    <lineage>
        <taxon>Eukaryota</taxon>
        <taxon>Metazoa</taxon>
        <taxon>Chordata</taxon>
        <taxon>Tunicata</taxon>
        <taxon>Ascidiacea</taxon>
        <taxon>Phlebobranchia</taxon>
        <taxon>Ascidiidae</taxon>
        <taxon>Phallusia</taxon>
    </lineage>
</organism>
<keyword evidence="8 9" id="KW-0539">Nucleus</keyword>
<comment type="subcellular location">
    <subcellularLocation>
        <location evidence="1 9">Nucleus</location>
    </subcellularLocation>
</comment>
<sequence>MTSAGSFANGARLDDCHSTIFSLADLSGIKWRKFSSLAAGTNEDPILTSFTECLASDILAVWRRSPKKSSAAVTNQEHLEKELWIFWWGEEPSVDEISRQRGLKDESSGCWEEGLSYECRSLLFKAIHNLVERCLLNEGFVRVGRWFIKPFGRDTEEDVCDRFSFSFSFFLHGESSVCTTVEVAKHQTLERLSYQYVQRILSNIHQNRSVVLAPFGLEAKLTGAVYRSPHDPTVKKLIEEWAPFYPLGNADDIMPDDEASDDDGYDDHIPVPPVVEVVVGGVHMNYPSQFVLVPVVGISGGSELTNKQTLWGSGTVSSFEQVWTNSQLSRNSENLSGDLCCSELTSTNNTTKPYQRQVPNKACVFSNGMVKRVRSGSHRTHRLKSGSSSNHVTENTSSEYPDVTGSVQTSSESSLNWGLGDTYKSVRGNCCATHNNIYSPDERKNKLGRPSYLQNFHHRGSSNETTSTSTLVSPSSNAPKSMERTNYSTDLKNFSIASNYFDIKQQNAVEELMTSETPDVKMLQYKQPGMNVDMNSRPFVNLECSNQAWANEEMDRENLPENNPLPTYVDDLIEIKQMVRDWKTYKLPNNLDDMVKNTSVKKPGMCRDGLDPGLQVGFVHQRNSVLAVGDHYLCQDKKRLKLVVDEVNNVMDDKRYDSLGNSDLKECTSQQVLFGTVKGELAGMVVPSDPYAFDEEVDDTATSNSSTSADIILKHPQAPQQTTWSDSSWQSMTNPVSKSNFMDQKMVKESYSTSGKSQLEALLTNSYSSLPTSDVAGPPASYLTTRISESDLKFSMTDLDGGMFEEEEAGVPTPPDDADEIQHQQRPNTVPYQPSVTAAMATDLTSNVDLQRIYPTPPSLEPCQPFSPEIRQTLPQPLSNDNLLSSPEPTISCQYRNGLIDCDQPDIQPNLSNISLASPISMTRHSELLSTHSCHKTENYPTPFAYAPVKCLTLDLPPSTVSYTPTWQLPATIVQPPPAYPLPTPSEEYVGFQPLTPATPANCVRTPGTPGRTSVKTPASVQAFQQSPAQLSVPTPRTPGRSGIRSVDQLDSPLSSMTTPSSLITPRRSYYDQHGNAAICMNLLLSDSVMNLFRDHSFDQCALCVCNSNITGADVEFGYLPAISGKDSPFACTCGFSAVRNRMASVGSGLFLEDEFDVVGKRFENTILEFREAQFKKRHLNQSKIAQKLTDIEDEIIRIVLEHCSSPFSIVDICKQTVRNSPVPNYDNVIVKHDISEAIAQALSASLSAMEPPLRIEVDVLNAPPIHPWKQTESDVLKCASTLDVFRLLISLKPVLQDAIQKKRTSRSFGTTQHVKGPLTWREFCKEAGKNAEPQPIPSMVVGYDQDWLCVSPQALNYWEKLFLEPYSRQRDVAYVVMCPDSDDVSTSTKYFFKELGSVYESCRLGKLKPINRVLRDNGLLRISENNANLSQTPLDNWFLEYIGSVKHMDKSVSEDSIRKLLLYAKTTVNILAPLLNAEPSLDLSSLHVRDVRSRSHNITSNILQFSNYNSQSQNVSNTTSQNSSKDTRSGLTSYNAATAASIVVFFLDPFQGCLSRGLWQCFLMLQKYLSKPLCDHVFFQVIPVEKMSQATTSGDQDSFVHNIRSLAFNTFAQCKKNMHYTNSIKSMTGFGPAASEKETLQEINGMDGASLFSPPYVLSLPRDRHVESSVGGNTDKGSDVLFVSYCLSHNQKYVLASATDQCGEILETCCINIDVPPRRMLVSRKHRVSVRGEAIRKLWEFCTCIISKLSTKAWRIVIGRLGRLSHGEIRDWAKYLNRKNLLLSGQRSHCSQCKLQHTGESTFLVSACLTSLEPDSALMLMPDVVQTNNFGRSSNSSSQNAQLKTPEDISCTHIYVFPTSAVAQPTPTTYQSANGEDPYLGPTGPELILPDIDGLSEEDDMLINLLNVNNFLGPTSPNPNPLPFAMEEDDVVKRQTAEPLLPIDGTGTEEPLSQQPLALGYLVSTAPPGPLPSWFWRTCPVAQHRNPVFFRSALHIQATSTEPSPGGKTEQHPLDSNKTAVTLRFVLECYNALSWLSRDPATRDRRSCLPVHCLSLMQLYQLIQNLL</sequence>
<feature type="compositionally biased region" description="Low complexity" evidence="10">
    <location>
        <begin position="1050"/>
        <end position="1059"/>
    </location>
</feature>
<comment type="similarity">
    <text evidence="2 9">Belongs to the Mediator complex subunit 13 family.</text>
</comment>
<feature type="region of interest" description="Disordered" evidence="10">
    <location>
        <begin position="1021"/>
        <end position="1059"/>
    </location>
</feature>
<evidence type="ECO:0000256" key="8">
    <source>
        <dbReference type="ARBA" id="ARBA00023242"/>
    </source>
</evidence>
<feature type="compositionally biased region" description="Low complexity" evidence="10">
    <location>
        <begin position="465"/>
        <end position="476"/>
    </location>
</feature>
<keyword evidence="6 9" id="KW-0010">Activator</keyword>
<dbReference type="EMBL" id="LR787863">
    <property type="protein sequence ID" value="CAB3263725.1"/>
    <property type="molecule type" value="mRNA"/>
</dbReference>
<evidence type="ECO:0000256" key="9">
    <source>
        <dbReference type="RuleBase" id="RU364134"/>
    </source>
</evidence>
<evidence type="ECO:0000313" key="13">
    <source>
        <dbReference type="EMBL" id="CAB3263725.1"/>
    </source>
</evidence>
<evidence type="ECO:0000256" key="6">
    <source>
        <dbReference type="ARBA" id="ARBA00023159"/>
    </source>
</evidence>
<gene>
    <name evidence="13" type="primary">Med13</name>
</gene>
<feature type="region of interest" description="Disordered" evidence="10">
    <location>
        <begin position="374"/>
        <end position="414"/>
    </location>
</feature>
<feature type="compositionally biased region" description="Polar residues" evidence="10">
    <location>
        <begin position="1021"/>
        <end position="1035"/>
    </location>
</feature>
<dbReference type="GO" id="GO:0045944">
    <property type="term" value="P:positive regulation of transcription by RNA polymerase II"/>
    <property type="evidence" value="ECO:0007669"/>
    <property type="project" value="TreeGrafter"/>
</dbReference>
<dbReference type="PANTHER" id="PTHR48249">
    <property type="entry name" value="MEDIATOR OF RNA POLYMERASE II TRANSCRIPTION SUBUNIT 13"/>
    <property type="match status" value="1"/>
</dbReference>
<feature type="region of interest" description="Disordered" evidence="10">
    <location>
        <begin position="456"/>
        <end position="484"/>
    </location>
</feature>
<keyword evidence="7 9" id="KW-0804">Transcription</keyword>
<evidence type="ECO:0000256" key="3">
    <source>
        <dbReference type="ARBA" id="ARBA00019618"/>
    </source>
</evidence>
<evidence type="ECO:0000256" key="2">
    <source>
        <dbReference type="ARBA" id="ARBA00009354"/>
    </source>
</evidence>
<dbReference type="Pfam" id="PF18296">
    <property type="entry name" value="MID_MedPIWI"/>
    <property type="match status" value="1"/>
</dbReference>
<comment type="function">
    <text evidence="9">Component of the Mediator complex, a coactivator involved in regulated transcription of nearly all RNA polymerase II-dependent genes. Mediator functions as a bridge to convey information from gene-specific regulatory proteins to the basal RNA polymerase II transcription machinery. Mediator is recruited to promoters by direct interactions with regulatory proteins and serves as a scaffold for the assembly of a functional preinitiation complex with RNA polymerase II and the general transcription factors.</text>
</comment>
<evidence type="ECO:0000256" key="7">
    <source>
        <dbReference type="ARBA" id="ARBA00023163"/>
    </source>
</evidence>
<dbReference type="InterPro" id="IPR009401">
    <property type="entry name" value="Med13_C"/>
</dbReference>
<reference evidence="13" key="1">
    <citation type="submission" date="2020-04" db="EMBL/GenBank/DDBJ databases">
        <authorList>
            <person name="Neveu A P."/>
        </authorList>
    </citation>
    <scope>NUCLEOTIDE SEQUENCE</scope>
    <source>
        <tissue evidence="13">Whole embryo</tissue>
    </source>
</reference>
<evidence type="ECO:0000256" key="1">
    <source>
        <dbReference type="ARBA" id="ARBA00004123"/>
    </source>
</evidence>
<dbReference type="PANTHER" id="PTHR48249:SF3">
    <property type="entry name" value="MEDIATOR OF RNA POLYMERASE II TRANSCRIPTION SUBUNIT 13"/>
    <property type="match status" value="1"/>
</dbReference>
<feature type="compositionally biased region" description="Polar residues" evidence="10">
    <location>
        <begin position="385"/>
        <end position="414"/>
    </location>
</feature>
<keyword evidence="5 9" id="KW-0805">Transcription regulation</keyword>
<evidence type="ECO:0000259" key="12">
    <source>
        <dbReference type="Pfam" id="PF18296"/>
    </source>
</evidence>
<evidence type="ECO:0000256" key="10">
    <source>
        <dbReference type="SAM" id="MobiDB-lite"/>
    </source>
</evidence>
<dbReference type="Pfam" id="PF06333">
    <property type="entry name" value="Med13_C"/>
    <property type="match status" value="1"/>
</dbReference>
<evidence type="ECO:0000256" key="4">
    <source>
        <dbReference type="ARBA" id="ARBA00022491"/>
    </source>
</evidence>
<feature type="domain" description="Mediator complex subunit Med13 C-terminal" evidence="11">
    <location>
        <begin position="1654"/>
        <end position="2054"/>
    </location>
</feature>
<evidence type="ECO:0000259" key="11">
    <source>
        <dbReference type="Pfam" id="PF06333"/>
    </source>
</evidence>
<proteinExistence type="evidence at transcript level"/>
<keyword evidence="4 9" id="KW-0678">Repressor</keyword>
<feature type="domain" description="MID" evidence="12">
    <location>
        <begin position="1371"/>
        <end position="1617"/>
    </location>
</feature>
<comment type="subunit">
    <text evidence="9">Component of the Mediator complex.</text>
</comment>